<protein>
    <recommendedName>
        <fullName evidence="4">Serine/threonine-protein kinase Chk1</fullName>
        <ecNumber evidence="3">2.7.11.1</ecNumber>
    </recommendedName>
    <alternativeName>
        <fullName evidence="13">CHK1 checkpoint homolog</fullName>
    </alternativeName>
    <alternativeName>
        <fullName evidence="14">Checkpoint kinase-1</fullName>
    </alternativeName>
</protein>
<comment type="similarity">
    <text evidence="2">Belongs to the protein kinase superfamily. CAMK Ser/Thr protein kinase family. NIM1 subfamily.</text>
</comment>
<evidence type="ECO:0000256" key="12">
    <source>
        <dbReference type="ARBA" id="ARBA00023306"/>
    </source>
</evidence>
<dbReference type="InterPro" id="IPR011009">
    <property type="entry name" value="Kinase-like_dom_sf"/>
</dbReference>
<dbReference type="GO" id="GO:0000077">
    <property type="term" value="P:DNA damage checkpoint signaling"/>
    <property type="evidence" value="ECO:0007669"/>
    <property type="project" value="InterPro"/>
</dbReference>
<keyword evidence="6" id="KW-0808">Transferase</keyword>
<comment type="subcellular location">
    <subcellularLocation>
        <location evidence="1">Nucleus</location>
    </subcellularLocation>
</comment>
<evidence type="ECO:0000256" key="4">
    <source>
        <dbReference type="ARBA" id="ARBA00022045"/>
    </source>
</evidence>
<dbReference type="EMBL" id="LR783907">
    <property type="protein sequence ID" value="CAB3230513.1"/>
    <property type="molecule type" value="mRNA"/>
</dbReference>
<evidence type="ECO:0000256" key="17">
    <source>
        <dbReference type="PROSITE-ProRule" id="PRU10141"/>
    </source>
</evidence>
<reference evidence="20" key="1">
    <citation type="submission" date="2020-04" db="EMBL/GenBank/DDBJ databases">
        <authorList>
            <person name="Neveu A P."/>
        </authorList>
    </citation>
    <scope>NUCLEOTIDE SEQUENCE</scope>
    <source>
        <tissue evidence="20">Whole embryo</tissue>
    </source>
</reference>
<evidence type="ECO:0000259" key="19">
    <source>
        <dbReference type="PROSITE" id="PS50011"/>
    </source>
</evidence>
<dbReference type="GO" id="GO:0005634">
    <property type="term" value="C:nucleus"/>
    <property type="evidence" value="ECO:0007669"/>
    <property type="project" value="UniProtKB-SubCell"/>
</dbReference>
<evidence type="ECO:0000256" key="14">
    <source>
        <dbReference type="ARBA" id="ARBA00032547"/>
    </source>
</evidence>
<evidence type="ECO:0000256" key="7">
    <source>
        <dbReference type="ARBA" id="ARBA00022741"/>
    </source>
</evidence>
<dbReference type="FunFam" id="3.30.200.20:FF:000229">
    <property type="entry name" value="Serine/threonine-protein kinase Chk1"/>
    <property type="match status" value="1"/>
</dbReference>
<dbReference type="EC" id="2.7.11.1" evidence="3"/>
<dbReference type="Gene3D" id="1.10.510.10">
    <property type="entry name" value="Transferase(Phosphotransferase) domain 1"/>
    <property type="match status" value="1"/>
</dbReference>
<keyword evidence="7 17" id="KW-0547">Nucleotide-binding</keyword>
<dbReference type="FunFam" id="1.10.510.10:FF:000301">
    <property type="entry name" value="Serine/threonine-protein kinase Chk1"/>
    <property type="match status" value="1"/>
</dbReference>
<dbReference type="AlphaFoldDB" id="A0A6F9D9F2"/>
<dbReference type="PANTHER" id="PTHR24346:SF107">
    <property type="entry name" value="SERINE_THREONINE-PROTEIN KINASE CHK1"/>
    <property type="match status" value="1"/>
</dbReference>
<gene>
    <name evidence="20" type="primary">Chek1</name>
</gene>
<evidence type="ECO:0000256" key="13">
    <source>
        <dbReference type="ARBA" id="ARBA00030691"/>
    </source>
</evidence>
<dbReference type="PANTHER" id="PTHR24346">
    <property type="entry name" value="MAP/MICROTUBULE AFFINITY-REGULATING KINASE"/>
    <property type="match status" value="1"/>
</dbReference>
<keyword evidence="12" id="KW-0131">Cell cycle</keyword>
<dbReference type="InterPro" id="IPR008271">
    <property type="entry name" value="Ser/Thr_kinase_AS"/>
</dbReference>
<dbReference type="PROSITE" id="PS00107">
    <property type="entry name" value="PROTEIN_KINASE_ATP"/>
    <property type="match status" value="1"/>
</dbReference>
<dbReference type="Pfam" id="PF00069">
    <property type="entry name" value="Pkinase"/>
    <property type="match status" value="1"/>
</dbReference>
<name>A0A6F9D9F2_9ASCI</name>
<evidence type="ECO:0000256" key="5">
    <source>
        <dbReference type="ARBA" id="ARBA00022527"/>
    </source>
</evidence>
<dbReference type="InterPro" id="IPR034670">
    <property type="entry name" value="Chk1_catalytic_dom"/>
</dbReference>
<comment type="catalytic activity">
    <reaction evidence="15">
        <text>L-threonyl-[protein] + ATP = O-phospho-L-threonyl-[protein] + ADP + H(+)</text>
        <dbReference type="Rhea" id="RHEA:46608"/>
        <dbReference type="Rhea" id="RHEA-COMP:11060"/>
        <dbReference type="Rhea" id="RHEA-COMP:11605"/>
        <dbReference type="ChEBI" id="CHEBI:15378"/>
        <dbReference type="ChEBI" id="CHEBI:30013"/>
        <dbReference type="ChEBI" id="CHEBI:30616"/>
        <dbReference type="ChEBI" id="CHEBI:61977"/>
        <dbReference type="ChEBI" id="CHEBI:456216"/>
        <dbReference type="EC" id="2.7.11.1"/>
    </reaction>
</comment>
<evidence type="ECO:0000256" key="10">
    <source>
        <dbReference type="ARBA" id="ARBA00022840"/>
    </source>
</evidence>
<keyword evidence="8" id="KW-0227">DNA damage</keyword>
<dbReference type="CDD" id="cd14069">
    <property type="entry name" value="STKc_Chk1"/>
    <property type="match status" value="1"/>
</dbReference>
<dbReference type="GO" id="GO:0005737">
    <property type="term" value="C:cytoplasm"/>
    <property type="evidence" value="ECO:0007669"/>
    <property type="project" value="TreeGrafter"/>
</dbReference>
<dbReference type="GO" id="GO:0005524">
    <property type="term" value="F:ATP binding"/>
    <property type="evidence" value="ECO:0007669"/>
    <property type="project" value="UniProtKB-UniRule"/>
</dbReference>
<dbReference type="InterPro" id="IPR000719">
    <property type="entry name" value="Prot_kinase_dom"/>
</dbReference>
<proteinExistence type="evidence at transcript level"/>
<evidence type="ECO:0000256" key="18">
    <source>
        <dbReference type="RuleBase" id="RU000304"/>
    </source>
</evidence>
<keyword evidence="11" id="KW-0539">Nucleus</keyword>
<evidence type="ECO:0000256" key="8">
    <source>
        <dbReference type="ARBA" id="ARBA00022763"/>
    </source>
</evidence>
<evidence type="ECO:0000256" key="9">
    <source>
        <dbReference type="ARBA" id="ARBA00022777"/>
    </source>
</evidence>
<evidence type="ECO:0000256" key="6">
    <source>
        <dbReference type="ARBA" id="ARBA00022679"/>
    </source>
</evidence>
<sequence length="474" mass="53834">MTGITPVPFVEGWSFAQTLGEGTYGEVKLAINAQMTEAVAVKIIELKKAKHSYDSIRKEVAIHKMLNHENVIKFFGTRKETDHQYIFLAYASGGELFDRIEPDIGMPQNQAQNFFRQLIEGVSYLHSLGITHRDIKPENLLLDENDVLKIVDFGFATIFRHKGRERKIDKWCGTPPYVSPEVLLQKPYSAEPADIWSCAIVLVAMLAGELPWDEPSLDCDEYCSWLQHKIQYSPWKKIGTLPLALLRKILDENPAKRATVQSIRKDRWFKEQLRQKRRLSSPVSSPYSKRKVAAYSVSESEEMSLSQPEPGIAFTTSNVSDESVGNLLHVTLSQPVHAENMLLSTQLLGTPADSQTALQRLVKRMTRFWSNKSSHDTMTAISDVLQKLEHTVKKVTATELTVTTKDRRRRKLIFKVFVYPGVGELVTSQAKDYQTLVDVRLSKGDGLEMKRCYDNLFKRLNMDLMIRKSVVGAA</sequence>
<evidence type="ECO:0000256" key="16">
    <source>
        <dbReference type="ARBA" id="ARBA00048679"/>
    </source>
</evidence>
<keyword evidence="10 17" id="KW-0067">ATP-binding</keyword>
<organism evidence="20">
    <name type="scientific">Phallusia mammillata</name>
    <dbReference type="NCBI Taxonomy" id="59560"/>
    <lineage>
        <taxon>Eukaryota</taxon>
        <taxon>Metazoa</taxon>
        <taxon>Chordata</taxon>
        <taxon>Tunicata</taxon>
        <taxon>Ascidiacea</taxon>
        <taxon>Phlebobranchia</taxon>
        <taxon>Ascidiidae</taxon>
        <taxon>Phallusia</taxon>
    </lineage>
</organism>
<evidence type="ECO:0000256" key="2">
    <source>
        <dbReference type="ARBA" id="ARBA00010791"/>
    </source>
</evidence>
<dbReference type="PROSITE" id="PS50011">
    <property type="entry name" value="PROTEIN_KINASE_DOM"/>
    <property type="match status" value="1"/>
</dbReference>
<comment type="catalytic activity">
    <reaction evidence="16">
        <text>L-seryl-[protein] + ATP = O-phospho-L-seryl-[protein] + ADP + H(+)</text>
        <dbReference type="Rhea" id="RHEA:17989"/>
        <dbReference type="Rhea" id="RHEA-COMP:9863"/>
        <dbReference type="Rhea" id="RHEA-COMP:11604"/>
        <dbReference type="ChEBI" id="CHEBI:15378"/>
        <dbReference type="ChEBI" id="CHEBI:29999"/>
        <dbReference type="ChEBI" id="CHEBI:30616"/>
        <dbReference type="ChEBI" id="CHEBI:83421"/>
        <dbReference type="ChEBI" id="CHEBI:456216"/>
        <dbReference type="EC" id="2.7.11.1"/>
    </reaction>
</comment>
<evidence type="ECO:0000313" key="20">
    <source>
        <dbReference type="EMBL" id="CAB3230513.1"/>
    </source>
</evidence>
<dbReference type="Gene3D" id="3.30.310.80">
    <property type="entry name" value="Kinase associated domain 1, KA1"/>
    <property type="match status" value="1"/>
</dbReference>
<feature type="domain" description="Protein kinase" evidence="19">
    <location>
        <begin position="13"/>
        <end position="269"/>
    </location>
</feature>
<evidence type="ECO:0000256" key="15">
    <source>
        <dbReference type="ARBA" id="ARBA00047899"/>
    </source>
</evidence>
<accession>A0A6F9D9F2</accession>
<dbReference type="SMART" id="SM00220">
    <property type="entry name" value="S_TKc"/>
    <property type="match status" value="1"/>
</dbReference>
<keyword evidence="5 18" id="KW-0723">Serine/threonine-protein kinase</keyword>
<dbReference type="GO" id="GO:0004674">
    <property type="term" value="F:protein serine/threonine kinase activity"/>
    <property type="evidence" value="ECO:0007669"/>
    <property type="project" value="UniProtKB-KW"/>
</dbReference>
<keyword evidence="9 20" id="KW-0418">Kinase</keyword>
<evidence type="ECO:0000256" key="3">
    <source>
        <dbReference type="ARBA" id="ARBA00012513"/>
    </source>
</evidence>
<feature type="binding site" evidence="17">
    <location>
        <position position="42"/>
    </location>
    <ligand>
        <name>ATP</name>
        <dbReference type="ChEBI" id="CHEBI:30616"/>
    </ligand>
</feature>
<dbReference type="Gene3D" id="3.30.200.20">
    <property type="entry name" value="Phosphorylase Kinase, domain 1"/>
    <property type="match status" value="1"/>
</dbReference>
<dbReference type="SUPFAM" id="SSF56112">
    <property type="entry name" value="Protein kinase-like (PK-like)"/>
    <property type="match status" value="1"/>
</dbReference>
<evidence type="ECO:0000256" key="1">
    <source>
        <dbReference type="ARBA" id="ARBA00004123"/>
    </source>
</evidence>
<dbReference type="PROSITE" id="PS00108">
    <property type="entry name" value="PROTEIN_KINASE_ST"/>
    <property type="match status" value="1"/>
</dbReference>
<dbReference type="InterPro" id="IPR017441">
    <property type="entry name" value="Protein_kinase_ATP_BS"/>
</dbReference>
<evidence type="ECO:0000256" key="11">
    <source>
        <dbReference type="ARBA" id="ARBA00023242"/>
    </source>
</evidence>